<dbReference type="AlphaFoldDB" id="A0A645DJ03"/>
<proteinExistence type="predicted"/>
<name>A0A645DJ03_9ZZZZ</name>
<sequence length="165" mass="19301">MCHGIVRFFIFKQFLKILIDNRLICSHKFQRSGGNSFRTFSGIAHNKNRYAERWSFFLNSTGIGKYHMRPCHNVMAVKHFNRINNMDAITATKFFICRLTHYGIHMNRIQCFHIWMPVHHAANGTEHMVHRLAKVFTPMCSDENKAATLRPLQFRMGVILANCCL</sequence>
<gene>
    <name evidence="1" type="ORF">SDC9_136394</name>
</gene>
<organism evidence="1">
    <name type="scientific">bioreactor metagenome</name>
    <dbReference type="NCBI Taxonomy" id="1076179"/>
    <lineage>
        <taxon>unclassified sequences</taxon>
        <taxon>metagenomes</taxon>
        <taxon>ecological metagenomes</taxon>
    </lineage>
</organism>
<protein>
    <submittedName>
        <fullName evidence="1">Uncharacterized protein</fullName>
    </submittedName>
</protein>
<dbReference type="EMBL" id="VSSQ01036737">
    <property type="protein sequence ID" value="MPM89286.1"/>
    <property type="molecule type" value="Genomic_DNA"/>
</dbReference>
<comment type="caution">
    <text evidence="1">The sequence shown here is derived from an EMBL/GenBank/DDBJ whole genome shotgun (WGS) entry which is preliminary data.</text>
</comment>
<accession>A0A645DJ03</accession>
<reference evidence="1" key="1">
    <citation type="submission" date="2019-08" db="EMBL/GenBank/DDBJ databases">
        <authorList>
            <person name="Kucharzyk K."/>
            <person name="Murdoch R.W."/>
            <person name="Higgins S."/>
            <person name="Loffler F."/>
        </authorList>
    </citation>
    <scope>NUCLEOTIDE SEQUENCE</scope>
</reference>
<evidence type="ECO:0000313" key="1">
    <source>
        <dbReference type="EMBL" id="MPM89286.1"/>
    </source>
</evidence>